<feature type="compositionally biased region" description="Polar residues" evidence="4">
    <location>
        <begin position="172"/>
        <end position="185"/>
    </location>
</feature>
<reference evidence="7" key="3">
    <citation type="submission" date="2025-09" db="UniProtKB">
        <authorList>
            <consortium name="Ensembl"/>
        </authorList>
    </citation>
    <scope>IDENTIFICATION</scope>
    <source>
        <strain evidence="7">Thorbecke</strain>
    </source>
</reference>
<dbReference type="PROSITE" id="PS50824">
    <property type="entry name" value="DAPIN"/>
    <property type="match status" value="1"/>
</dbReference>
<feature type="domain" description="HIN-200" evidence="6">
    <location>
        <begin position="192"/>
        <end position="392"/>
    </location>
</feature>
<dbReference type="EMBL" id="AAGW02000325">
    <property type="status" value="NOT_ANNOTATED_CDS"/>
    <property type="molecule type" value="Genomic_DNA"/>
</dbReference>
<feature type="compositionally biased region" description="Polar residues" evidence="4">
    <location>
        <begin position="118"/>
        <end position="128"/>
    </location>
</feature>
<dbReference type="SUPFAM" id="SSF159141">
    <property type="entry name" value="HIN-2000 domain-like"/>
    <property type="match status" value="2"/>
</dbReference>
<dbReference type="GO" id="GO:0030889">
    <property type="term" value="P:negative regulation of B cell proliferation"/>
    <property type="evidence" value="ECO:0007669"/>
    <property type="project" value="Ensembl"/>
</dbReference>
<dbReference type="FunCoup" id="G1U6G2">
    <property type="interactions" value="69"/>
</dbReference>
<dbReference type="Proteomes" id="UP000001811">
    <property type="component" value="Chromosome 13"/>
</dbReference>
<dbReference type="InterPro" id="IPR004020">
    <property type="entry name" value="DAPIN"/>
</dbReference>
<dbReference type="PROSITE" id="PS50834">
    <property type="entry name" value="HIN_200"/>
    <property type="match status" value="1"/>
</dbReference>
<dbReference type="PaxDb" id="9986-ENSOCUP00000025004"/>
<feature type="domain" description="Pyrin" evidence="5">
    <location>
        <begin position="1"/>
        <end position="88"/>
    </location>
</feature>
<dbReference type="GO" id="GO:0006974">
    <property type="term" value="P:DNA damage response"/>
    <property type="evidence" value="ECO:0007669"/>
    <property type="project" value="Ensembl"/>
</dbReference>
<dbReference type="KEGG" id="ocu:100350575"/>
<proteinExistence type="inferred from homology"/>
<dbReference type="InterPro" id="IPR011029">
    <property type="entry name" value="DEATH-like_dom_sf"/>
</dbReference>
<evidence type="ECO:0000256" key="1">
    <source>
        <dbReference type="ARBA" id="ARBA00004123"/>
    </source>
</evidence>
<comment type="similarity">
    <text evidence="2">Belongs to the HIN-200 family.</text>
</comment>
<evidence type="ECO:0000256" key="3">
    <source>
        <dbReference type="ARBA" id="ARBA00023242"/>
    </source>
</evidence>
<dbReference type="InterPro" id="IPR004021">
    <property type="entry name" value="HIN200/IF120x"/>
</dbReference>
<organism evidence="7 8">
    <name type="scientific">Oryctolagus cuniculus</name>
    <name type="common">Rabbit</name>
    <dbReference type="NCBI Taxonomy" id="9986"/>
    <lineage>
        <taxon>Eukaryota</taxon>
        <taxon>Metazoa</taxon>
        <taxon>Chordata</taxon>
        <taxon>Craniata</taxon>
        <taxon>Vertebrata</taxon>
        <taxon>Euteleostomi</taxon>
        <taxon>Mammalia</taxon>
        <taxon>Eutheria</taxon>
        <taxon>Euarchontoglires</taxon>
        <taxon>Glires</taxon>
        <taxon>Lagomorpha</taxon>
        <taxon>Leporidae</taxon>
        <taxon>Oryctolagus</taxon>
    </lineage>
</organism>
<reference evidence="7" key="2">
    <citation type="submission" date="2025-08" db="UniProtKB">
        <authorList>
            <consortium name="Ensembl"/>
        </authorList>
    </citation>
    <scope>IDENTIFICATION</scope>
    <source>
        <strain evidence="7">Thorbecke</strain>
    </source>
</reference>
<dbReference type="GO" id="GO:0005730">
    <property type="term" value="C:nucleolus"/>
    <property type="evidence" value="ECO:0007669"/>
    <property type="project" value="Ensembl"/>
</dbReference>
<protein>
    <submittedName>
        <fullName evidence="7">Myeloid cell nuclear differentiation antigen</fullName>
    </submittedName>
</protein>
<dbReference type="FunFam" id="2.40.50.140:FF:000105">
    <property type="entry name" value="Myeloid cell nuclear differentiation antigen"/>
    <property type="match status" value="1"/>
</dbReference>
<dbReference type="GO" id="GO:0005829">
    <property type="term" value="C:cytosol"/>
    <property type="evidence" value="ECO:0007669"/>
    <property type="project" value="Ensembl"/>
</dbReference>
<dbReference type="Gene3D" id="1.10.533.10">
    <property type="entry name" value="Death Domain, Fas"/>
    <property type="match status" value="1"/>
</dbReference>
<feature type="region of interest" description="Disordered" evidence="4">
    <location>
        <begin position="92"/>
        <end position="156"/>
    </location>
</feature>
<dbReference type="eggNOG" id="ENOG502QTQS">
    <property type="taxonomic scope" value="Eukaryota"/>
</dbReference>
<dbReference type="SMR" id="G1U6G2"/>
<evidence type="ECO:0000256" key="2">
    <source>
        <dbReference type="ARBA" id="ARBA00008647"/>
    </source>
</evidence>
<feature type="compositionally biased region" description="Basic and acidic residues" evidence="4">
    <location>
        <begin position="129"/>
        <end position="148"/>
    </location>
</feature>
<dbReference type="Gene3D" id="2.40.50.140">
    <property type="entry name" value="Nucleic acid-binding proteins"/>
    <property type="match status" value="2"/>
</dbReference>
<dbReference type="InterPro" id="IPR012340">
    <property type="entry name" value="NA-bd_OB-fold"/>
</dbReference>
<sequence>MGNEYKKIVLLKGLEVINDYHFRTIKSLLTDDLKLTGKMQDEYDRIKIADLMADKFQSDAGLSTLIKLFKDIEPLKNLAENLQTEKLKLLKKSKPKAAKGATPLKKTNQDEIGLATPEPSSRNTITTKTAEETPEAQKRKKVTKENSGTKRSKVCDVQTPSPCLERANMSTTMGQISASTPCKTPSTEKRQTQHQVAARGNDVCKDPKIVMVLKAIAPFEYENSEKKKGTMFHATVANETELFQVKVFDTRLKEKFTKNKIITISDYFEYKGILEIYDTSSVSEASPDQQIAVPRSIINKATKSFKIDQLQKQASGTIVYGSFKLQKKTVKLKNTIYEIQDNTGKMDVVGNGKWHNMKCEEGDKLQLYCFHLKTIDKTLKLTCGIHSFIKVTKGTKCKKTPKDFNLNQKVEEMTHPPNQPNVFGSDIVKAEPFF</sequence>
<dbReference type="Pfam" id="PF02760">
    <property type="entry name" value="HIN"/>
    <property type="match status" value="1"/>
</dbReference>
<evidence type="ECO:0000259" key="5">
    <source>
        <dbReference type="PROSITE" id="PS50824"/>
    </source>
</evidence>
<evidence type="ECO:0000259" key="6">
    <source>
        <dbReference type="PROSITE" id="PS50834"/>
    </source>
</evidence>
<dbReference type="CTD" id="4332"/>
<evidence type="ECO:0000313" key="8">
    <source>
        <dbReference type="Proteomes" id="UP000001811"/>
    </source>
</evidence>
<gene>
    <name evidence="7" type="primary">MNDA</name>
</gene>
<comment type="subcellular location">
    <subcellularLocation>
        <location evidence="1">Nucleus</location>
    </subcellularLocation>
</comment>
<dbReference type="InterPro" id="IPR040205">
    <property type="entry name" value="HIN-200"/>
</dbReference>
<dbReference type="GO" id="GO:0003690">
    <property type="term" value="F:double-stranded DNA binding"/>
    <property type="evidence" value="ECO:0007669"/>
    <property type="project" value="TreeGrafter"/>
</dbReference>
<dbReference type="Ensembl" id="ENSOCUT00000026729.3">
    <property type="protein sequence ID" value="ENSOCUP00000025004.2"/>
    <property type="gene ID" value="ENSOCUG00000024795.3"/>
</dbReference>
<dbReference type="HOGENOM" id="CLU_020123_2_0_1"/>
<dbReference type="GO" id="GO:0005654">
    <property type="term" value="C:nucleoplasm"/>
    <property type="evidence" value="ECO:0007669"/>
    <property type="project" value="Ensembl"/>
</dbReference>
<name>G1U6G2_RABIT</name>
<dbReference type="AlphaFoldDB" id="G1U6G2"/>
<keyword evidence="3" id="KW-0539">Nucleus</keyword>
<dbReference type="PANTHER" id="PTHR12200:SF25">
    <property type="entry name" value="PYRIN AND HIN DOMAIN-CONTAINING PROTEIN 1"/>
    <property type="match status" value="1"/>
</dbReference>
<dbReference type="STRING" id="9986.ENSOCUP00000025004"/>
<dbReference type="GO" id="GO:0050853">
    <property type="term" value="P:B cell receptor signaling pathway"/>
    <property type="evidence" value="ECO:0007669"/>
    <property type="project" value="Ensembl"/>
</dbReference>
<dbReference type="GeneTree" id="ENSGT00390000013296"/>
<accession>G1U6G2</accession>
<dbReference type="SMART" id="SM01289">
    <property type="entry name" value="PYRIN"/>
    <property type="match status" value="1"/>
</dbReference>
<dbReference type="FunFam" id="2.40.50.140:FF:000101">
    <property type="entry name" value="Myeloid cell nuclear differentiation antigen"/>
    <property type="match status" value="1"/>
</dbReference>
<dbReference type="GO" id="GO:0035458">
    <property type="term" value="P:cellular response to interferon-beta"/>
    <property type="evidence" value="ECO:0007669"/>
    <property type="project" value="InterPro"/>
</dbReference>
<dbReference type="PANTHER" id="PTHR12200">
    <property type="entry name" value="INTERFERON-INDUCIBLE PROTEIN AIM2 FAMILY MEMBER"/>
    <property type="match status" value="1"/>
</dbReference>
<dbReference type="OrthoDB" id="9836166at2759"/>
<dbReference type="CDD" id="cd08305">
    <property type="entry name" value="Pyrin"/>
    <property type="match status" value="1"/>
</dbReference>
<reference evidence="7 8" key="1">
    <citation type="journal article" date="2011" name="Nature">
        <title>A high-resolution map of human evolutionary constraint using 29 mammals.</title>
        <authorList>
            <person name="Lindblad-Toh K."/>
            <person name="Garber M."/>
            <person name="Zuk O."/>
            <person name="Lin M.F."/>
            <person name="Parker B.J."/>
            <person name="Washietl S."/>
            <person name="Kheradpour P."/>
            <person name="Ernst J."/>
            <person name="Jordan G."/>
            <person name="Mauceli E."/>
            <person name="Ward L.D."/>
            <person name="Lowe C.B."/>
            <person name="Holloway A.K."/>
            <person name="Clamp M."/>
            <person name="Gnerre S."/>
            <person name="Alfoldi J."/>
            <person name="Beal K."/>
            <person name="Chang J."/>
            <person name="Clawson H."/>
            <person name="Cuff J."/>
            <person name="Di Palma F."/>
            <person name="Fitzgerald S."/>
            <person name="Flicek P."/>
            <person name="Guttman M."/>
            <person name="Hubisz M.J."/>
            <person name="Jaffe D.B."/>
            <person name="Jungreis I."/>
            <person name="Kent W.J."/>
            <person name="Kostka D."/>
            <person name="Lara M."/>
            <person name="Martins A.L."/>
            <person name="Massingham T."/>
            <person name="Moltke I."/>
            <person name="Raney B.J."/>
            <person name="Rasmussen M.D."/>
            <person name="Robinson J."/>
            <person name="Stark A."/>
            <person name="Vilella A.J."/>
            <person name="Wen J."/>
            <person name="Xie X."/>
            <person name="Zody M.C."/>
            <person name="Baldwin J."/>
            <person name="Bloom T."/>
            <person name="Chin C.W."/>
            <person name="Heiman D."/>
            <person name="Nicol R."/>
            <person name="Nusbaum C."/>
            <person name="Young S."/>
            <person name="Wilkinson J."/>
            <person name="Worley K.C."/>
            <person name="Kovar C.L."/>
            <person name="Muzny D.M."/>
            <person name="Gibbs R.A."/>
            <person name="Cree A."/>
            <person name="Dihn H.H."/>
            <person name="Fowler G."/>
            <person name="Jhangiani S."/>
            <person name="Joshi V."/>
            <person name="Lee S."/>
            <person name="Lewis L.R."/>
            <person name="Nazareth L.V."/>
            <person name="Okwuonu G."/>
            <person name="Santibanez J."/>
            <person name="Warren W.C."/>
            <person name="Mardis E.R."/>
            <person name="Weinstock G.M."/>
            <person name="Wilson R.K."/>
            <person name="Delehaunty K."/>
            <person name="Dooling D."/>
            <person name="Fronik C."/>
            <person name="Fulton L."/>
            <person name="Fulton B."/>
            <person name="Graves T."/>
            <person name="Minx P."/>
            <person name="Sodergren E."/>
            <person name="Birney E."/>
            <person name="Margulies E.H."/>
            <person name="Herrero J."/>
            <person name="Green E.D."/>
            <person name="Haussler D."/>
            <person name="Siepel A."/>
            <person name="Goldman N."/>
            <person name="Pollard K.S."/>
            <person name="Pedersen J.S."/>
            <person name="Lander E.S."/>
            <person name="Kellis M."/>
        </authorList>
    </citation>
    <scope>NUCLEOTIDE SEQUENCE [LARGE SCALE GENOMIC DNA]</scope>
    <source>
        <strain evidence="7 8">Thorbecke inbred</strain>
    </source>
</reference>
<dbReference type="Bgee" id="ENSOCUG00000024795">
    <property type="expression patterns" value="Expressed in ovary and 15 other cell types or tissues"/>
</dbReference>
<dbReference type="GO" id="GO:0043065">
    <property type="term" value="P:positive regulation of apoptotic process"/>
    <property type="evidence" value="ECO:0007669"/>
    <property type="project" value="Ensembl"/>
</dbReference>
<evidence type="ECO:0000313" key="7">
    <source>
        <dbReference type="Ensembl" id="ENSOCUP00000025004.2"/>
    </source>
</evidence>
<feature type="region of interest" description="Disordered" evidence="4">
    <location>
        <begin position="172"/>
        <end position="199"/>
    </location>
</feature>
<dbReference type="GeneID" id="100350575"/>
<keyword evidence="8" id="KW-1185">Reference proteome</keyword>
<dbReference type="OMA" id="HNIKCEE"/>
<dbReference type="GO" id="GO:0002218">
    <property type="term" value="P:activation of innate immune response"/>
    <property type="evidence" value="ECO:0007669"/>
    <property type="project" value="InterPro"/>
</dbReference>
<dbReference type="Pfam" id="PF02758">
    <property type="entry name" value="PYRIN"/>
    <property type="match status" value="1"/>
</dbReference>
<evidence type="ECO:0000256" key="4">
    <source>
        <dbReference type="SAM" id="MobiDB-lite"/>
    </source>
</evidence>
<dbReference type="InParanoid" id="G1U6G2"/>
<dbReference type="FunFam" id="1.10.533.10:FF:000011">
    <property type="entry name" value="Myeloid cell nuclear differentiation antigen"/>
    <property type="match status" value="1"/>
</dbReference>